<keyword evidence="1" id="KW-0853">WD repeat</keyword>
<dbReference type="InterPro" id="IPR001680">
    <property type="entry name" value="WD40_rpt"/>
</dbReference>
<feature type="domain" description="Putative E3 ubiquitin-protein ligase LIN N-terminal" evidence="3">
    <location>
        <begin position="26"/>
        <end position="179"/>
    </location>
</feature>
<feature type="region of interest" description="Disordered" evidence="2">
    <location>
        <begin position="249"/>
        <end position="277"/>
    </location>
</feature>
<feature type="repeat" description="WD" evidence="1">
    <location>
        <begin position="1058"/>
        <end position="1091"/>
    </location>
</feature>
<dbReference type="SUPFAM" id="SSF50978">
    <property type="entry name" value="WD40 repeat-like"/>
    <property type="match status" value="1"/>
</dbReference>
<dbReference type="InterPro" id="IPR016024">
    <property type="entry name" value="ARM-type_fold"/>
</dbReference>
<dbReference type="PROSITE" id="PS50294">
    <property type="entry name" value="WD_REPEATS_REGION"/>
    <property type="match status" value="1"/>
</dbReference>
<dbReference type="Pfam" id="PF00400">
    <property type="entry name" value="WD40"/>
    <property type="match status" value="1"/>
</dbReference>
<dbReference type="PROSITE" id="PS50082">
    <property type="entry name" value="WD_REPEATS_2"/>
    <property type="match status" value="1"/>
</dbReference>
<dbReference type="PANTHER" id="PTHR35549">
    <property type="entry name" value="OS04G0584500 PROTEIN"/>
    <property type="match status" value="1"/>
</dbReference>
<reference evidence="7" key="1">
    <citation type="journal article" date="2017" name="Nat. Commun.">
        <title>The asparagus genome sheds light on the origin and evolution of a young Y chromosome.</title>
        <authorList>
            <person name="Harkess A."/>
            <person name="Zhou J."/>
            <person name="Xu C."/>
            <person name="Bowers J.E."/>
            <person name="Van der Hulst R."/>
            <person name="Ayyampalayam S."/>
            <person name="Mercati F."/>
            <person name="Riccardi P."/>
            <person name="McKain M.R."/>
            <person name="Kakrana A."/>
            <person name="Tang H."/>
            <person name="Ray J."/>
            <person name="Groenendijk J."/>
            <person name="Arikit S."/>
            <person name="Mathioni S.M."/>
            <person name="Nakano M."/>
            <person name="Shan H."/>
            <person name="Telgmann-Rauber A."/>
            <person name="Kanno A."/>
            <person name="Yue Z."/>
            <person name="Chen H."/>
            <person name="Li W."/>
            <person name="Chen Y."/>
            <person name="Xu X."/>
            <person name="Zhang Y."/>
            <person name="Luo S."/>
            <person name="Chen H."/>
            <person name="Gao J."/>
            <person name="Mao Z."/>
            <person name="Pires J.C."/>
            <person name="Luo M."/>
            <person name="Kudrna D."/>
            <person name="Wing R.A."/>
            <person name="Meyers B.C."/>
            <person name="Yi K."/>
            <person name="Kong H."/>
            <person name="Lavrijsen P."/>
            <person name="Sunseri F."/>
            <person name="Falavigna A."/>
            <person name="Ye Y."/>
            <person name="Leebens-Mack J.H."/>
            <person name="Chen G."/>
        </authorList>
    </citation>
    <scope>NUCLEOTIDE SEQUENCE [LARGE SCALE GENOMIC DNA]</scope>
    <source>
        <strain evidence="7">cv. DH0086</strain>
    </source>
</reference>
<dbReference type="InterPro" id="IPR055566">
    <property type="entry name" value="ARM_LIN"/>
</dbReference>
<evidence type="ECO:0000313" key="6">
    <source>
        <dbReference type="EMBL" id="ONK62926.1"/>
    </source>
</evidence>
<dbReference type="OrthoDB" id="6262491at2759"/>
<evidence type="ECO:0000259" key="3">
    <source>
        <dbReference type="Pfam" id="PF23568"/>
    </source>
</evidence>
<dbReference type="PANTHER" id="PTHR35549:SF2">
    <property type="entry name" value="TRANSDUCIN_WD40 REPEAT-LIKE SUPERFAMILY PROTEIN"/>
    <property type="match status" value="1"/>
</dbReference>
<evidence type="ECO:0000259" key="5">
    <source>
        <dbReference type="Pfam" id="PF23654"/>
    </source>
</evidence>
<dbReference type="SMART" id="SM00320">
    <property type="entry name" value="WD40"/>
    <property type="match status" value="3"/>
</dbReference>
<sequence length="1300" mass="146892">MASLSATPPSTSSHLKRRPRLNSILNLISTVNHHIQQFLSDPLARKSLHLQCTAGITAEAATSFEFSDHSVLSNLYWGIKSLELAVQAKKPEDRAPHLQSSEKMLQIPAQLDEDGSTLGVGNEYIVCCTYFYLCLVRKLRGDEWQMTTHFLQCVLASPSTVRLEFAPELWRSMFRPMVTDEKARQKARRYKDWLMYYQVVSYGEAPPWNEEGMMNSQYRNFRSRRRLGTVARELKWTILQDDKMVTTLENQDNVKREKTKVPAPSPEEYENSAEPRDGKALLTYLDEEFDPEINESFDIRCLQDMLEDSQSDSQTDSEDSEAKVHQEKEIAAKALQENEDILTSNIGERKYLPENTVSDTSRWPMQAQNCKANTSCLLPSRSYSTVSNLNFSILDLKGMESNASSRYYIEEEISPGKPSTHEIRCFRSFSSKFRKKHSLHELVHHGNFARKRINVSSNDKDWSDESSTYEKESQIELLGKFEKAVSSLCITDGTGCGTDGDLEVRTLWELLNNKTEVKYSSVKQEIFDQLMTMISTSRKEKVIRASVSIMSVLISEDKTIVEGIKRKDLHLYYLASALKKNVHEAAIVIYMLNPSPSEIKSLELLPALVEVACNSNSQKKESISLPLTPTAASIAMIEILVTSFDYVTNNIHLAAISSPKILSKFVNVAMNKNLEEGTALTAIFVRCMRLNGNCKKFLSQITPVDPFLHLLRSNESRAKSAALEYFHEILRIPRSSAIHLLHRIRQQGGASIMHTLMNCVQQAELKHRILAANLLFHLDILVGSNSKRRFREEAMQVLLETVTCEDNSNAQLLSALILSNVGGTYSWTGESYTAAWLAKKTGLTSAHHKNMFRNIDWFDPCLQDSEICAWSSKVARAVIKFGTSVFNSLGKGIRSNTKSVQRECLIAIAWLGNEMALIGQSNLRYSACEILLNEVASFLHPGSELEERVLACLCVYNYTSGKAKQKLLNFSEGLRESLRRLSGVTWMAEELLNVTEFFLPNQPRVSCVHTQSLEIGQSGNGAVTALIFYKGQLHAGYSDGSIKVWDIKGQRTILVWEVKEHKRPVTCFALSNQGDSLLSGSVDKTIRVWKMMNKKLECVEVIHMKESIQKVASYGEKIFVVTQSKGLKVWDSSRRIQIICKNKHVKSLDVAQGKVYIGFTDSSMQEVDITEDHKIEIRAPENSWRRKNKPINSTIVYKGWLYCAGAVVEGSSIKEWRRHRKPRFSITMSRGTKVRAMAVVEDFIYLNCSSSPSIIQIWLREHQQKLGRLSVGSKITSLLTANDIVLCGSEAGLIKGWIPL</sequence>
<dbReference type="OMA" id="WGKESQV"/>
<dbReference type="InterPro" id="IPR056514">
    <property type="entry name" value="ARM_LIN_2nd"/>
</dbReference>
<organism evidence="6 7">
    <name type="scientific">Asparagus officinalis</name>
    <name type="common">Garden asparagus</name>
    <dbReference type="NCBI Taxonomy" id="4686"/>
    <lineage>
        <taxon>Eukaryota</taxon>
        <taxon>Viridiplantae</taxon>
        <taxon>Streptophyta</taxon>
        <taxon>Embryophyta</taxon>
        <taxon>Tracheophyta</taxon>
        <taxon>Spermatophyta</taxon>
        <taxon>Magnoliopsida</taxon>
        <taxon>Liliopsida</taxon>
        <taxon>Asparagales</taxon>
        <taxon>Asparagaceae</taxon>
        <taxon>Asparagoideae</taxon>
        <taxon>Asparagus</taxon>
    </lineage>
</organism>
<dbReference type="Gene3D" id="2.130.10.10">
    <property type="entry name" value="YVTN repeat-like/Quinoprotein amine dehydrogenase"/>
    <property type="match status" value="1"/>
</dbReference>
<feature type="region of interest" description="Disordered" evidence="2">
    <location>
        <begin position="307"/>
        <end position="327"/>
    </location>
</feature>
<gene>
    <name evidence="6" type="ORF">A4U43_C07F9550</name>
</gene>
<protein>
    <submittedName>
        <fullName evidence="6">Uncharacterized protein</fullName>
    </submittedName>
</protein>
<dbReference type="Pfam" id="PF23654">
    <property type="entry name" value="ARM_LIN_2nd"/>
    <property type="match status" value="1"/>
</dbReference>
<dbReference type="Proteomes" id="UP000243459">
    <property type="component" value="Chromosome 7"/>
</dbReference>
<evidence type="ECO:0000256" key="1">
    <source>
        <dbReference type="PROSITE-ProRule" id="PRU00221"/>
    </source>
</evidence>
<name>A0A5P1EAK7_ASPOF</name>
<dbReference type="Pfam" id="PF23568">
    <property type="entry name" value="ARM_LIN"/>
    <property type="match status" value="1"/>
</dbReference>
<keyword evidence="7" id="KW-1185">Reference proteome</keyword>
<dbReference type="Gramene" id="ONK62926">
    <property type="protein sequence ID" value="ONK62926"/>
    <property type="gene ID" value="A4U43_C07F9550"/>
</dbReference>
<feature type="domain" description="Putative E3 ubiquitin-protein ligase LIN ARM-like" evidence="4">
    <location>
        <begin position="640"/>
        <end position="994"/>
    </location>
</feature>
<dbReference type="Gene3D" id="1.25.10.10">
    <property type="entry name" value="Leucine-rich Repeat Variant"/>
    <property type="match status" value="1"/>
</dbReference>
<dbReference type="EMBL" id="CM007387">
    <property type="protein sequence ID" value="ONK62926.1"/>
    <property type="molecule type" value="Genomic_DNA"/>
</dbReference>
<accession>A0A5P1EAK7</accession>
<proteinExistence type="predicted"/>
<dbReference type="Pfam" id="PF23628">
    <property type="entry name" value="ARM_LIN_C"/>
    <property type="match status" value="1"/>
</dbReference>
<dbReference type="InterPro" id="IPR011989">
    <property type="entry name" value="ARM-like"/>
</dbReference>
<dbReference type="SUPFAM" id="SSF48371">
    <property type="entry name" value="ARM repeat"/>
    <property type="match status" value="1"/>
</dbReference>
<dbReference type="InterPro" id="IPR056512">
    <property type="entry name" value="LIN_N"/>
</dbReference>
<evidence type="ECO:0000256" key="2">
    <source>
        <dbReference type="SAM" id="MobiDB-lite"/>
    </source>
</evidence>
<evidence type="ECO:0000259" key="4">
    <source>
        <dbReference type="Pfam" id="PF23628"/>
    </source>
</evidence>
<dbReference type="InterPro" id="IPR036322">
    <property type="entry name" value="WD40_repeat_dom_sf"/>
</dbReference>
<evidence type="ECO:0000313" key="7">
    <source>
        <dbReference type="Proteomes" id="UP000243459"/>
    </source>
</evidence>
<feature type="domain" description="Putative E3 ubiquitin-protein ligase LIN ARM repeats" evidence="5">
    <location>
        <begin position="476"/>
        <end position="638"/>
    </location>
</feature>
<dbReference type="InterPro" id="IPR015943">
    <property type="entry name" value="WD40/YVTN_repeat-like_dom_sf"/>
</dbReference>
<feature type="compositionally biased region" description="Acidic residues" evidence="2">
    <location>
        <begin position="307"/>
        <end position="319"/>
    </location>
</feature>